<protein>
    <submittedName>
        <fullName evidence="1">Uncharacterized protein</fullName>
    </submittedName>
</protein>
<comment type="caution">
    <text evidence="1">The sequence shown here is derived from an EMBL/GenBank/DDBJ whole genome shotgun (WGS) entry which is preliminary data.</text>
</comment>
<evidence type="ECO:0000313" key="1">
    <source>
        <dbReference type="EMBL" id="GMI39982.1"/>
    </source>
</evidence>
<name>A0ABQ6N4S0_9STRA</name>
<dbReference type="Proteomes" id="UP001165060">
    <property type="component" value="Unassembled WGS sequence"/>
</dbReference>
<feature type="non-terminal residue" evidence="1">
    <location>
        <position position="1"/>
    </location>
</feature>
<organism evidence="1 2">
    <name type="scientific">Tetraparma gracilis</name>
    <dbReference type="NCBI Taxonomy" id="2962635"/>
    <lineage>
        <taxon>Eukaryota</taxon>
        <taxon>Sar</taxon>
        <taxon>Stramenopiles</taxon>
        <taxon>Ochrophyta</taxon>
        <taxon>Bolidophyceae</taxon>
        <taxon>Parmales</taxon>
        <taxon>Triparmaceae</taxon>
        <taxon>Tetraparma</taxon>
    </lineage>
</organism>
<accession>A0ABQ6N4S0</accession>
<dbReference type="EMBL" id="BRYB01002118">
    <property type="protein sequence ID" value="GMI39982.1"/>
    <property type="molecule type" value="Genomic_DNA"/>
</dbReference>
<sequence>YYLRTQPKAQAIQFTVDAKAKNQVAAANKADAADKENAKIVNKLPPAPAEEELCLSCGA</sequence>
<proteinExistence type="predicted"/>
<reference evidence="1 2" key="1">
    <citation type="journal article" date="2023" name="Commun. Biol.">
        <title>Genome analysis of Parmales, the sister group of diatoms, reveals the evolutionary specialization of diatoms from phago-mixotrophs to photoautotrophs.</title>
        <authorList>
            <person name="Ban H."/>
            <person name="Sato S."/>
            <person name="Yoshikawa S."/>
            <person name="Yamada K."/>
            <person name="Nakamura Y."/>
            <person name="Ichinomiya M."/>
            <person name="Sato N."/>
            <person name="Blanc-Mathieu R."/>
            <person name="Endo H."/>
            <person name="Kuwata A."/>
            <person name="Ogata H."/>
        </authorList>
    </citation>
    <scope>NUCLEOTIDE SEQUENCE [LARGE SCALE GENOMIC DNA]</scope>
</reference>
<keyword evidence="2" id="KW-1185">Reference proteome</keyword>
<gene>
    <name evidence="1" type="ORF">TeGR_g9897</name>
</gene>
<evidence type="ECO:0000313" key="2">
    <source>
        <dbReference type="Proteomes" id="UP001165060"/>
    </source>
</evidence>